<dbReference type="GO" id="GO:0003677">
    <property type="term" value="F:DNA binding"/>
    <property type="evidence" value="ECO:0007669"/>
    <property type="project" value="UniProtKB-KW"/>
</dbReference>
<dbReference type="Pfam" id="PF00027">
    <property type="entry name" value="cNMP_binding"/>
    <property type="match status" value="1"/>
</dbReference>
<dbReference type="Gene3D" id="1.10.10.10">
    <property type="entry name" value="Winged helix-like DNA-binding domain superfamily/Winged helix DNA-binding domain"/>
    <property type="match status" value="1"/>
</dbReference>
<dbReference type="InterPro" id="IPR000595">
    <property type="entry name" value="cNMP-bd_dom"/>
</dbReference>
<dbReference type="SUPFAM" id="SSF51206">
    <property type="entry name" value="cAMP-binding domain-like"/>
    <property type="match status" value="1"/>
</dbReference>
<protein>
    <submittedName>
        <fullName evidence="7">CRP-like cAMP-binding protein</fullName>
    </submittedName>
</protein>
<evidence type="ECO:0000256" key="3">
    <source>
        <dbReference type="ARBA" id="ARBA00023163"/>
    </source>
</evidence>
<feature type="region of interest" description="Disordered" evidence="4">
    <location>
        <begin position="224"/>
        <end position="247"/>
    </location>
</feature>
<dbReference type="InterPro" id="IPR036388">
    <property type="entry name" value="WH-like_DNA-bd_sf"/>
</dbReference>
<evidence type="ECO:0000256" key="1">
    <source>
        <dbReference type="ARBA" id="ARBA00023015"/>
    </source>
</evidence>
<gene>
    <name evidence="7" type="ORF">HNP73_003160</name>
</gene>
<evidence type="ECO:0000313" key="8">
    <source>
        <dbReference type="Proteomes" id="UP000549457"/>
    </source>
</evidence>
<keyword evidence="8" id="KW-1185">Reference proteome</keyword>
<dbReference type="PROSITE" id="PS51063">
    <property type="entry name" value="HTH_CRP_2"/>
    <property type="match status" value="1"/>
</dbReference>
<evidence type="ECO:0000313" key="7">
    <source>
        <dbReference type="EMBL" id="MBB5223213.1"/>
    </source>
</evidence>
<dbReference type="CDD" id="cd00038">
    <property type="entry name" value="CAP_ED"/>
    <property type="match status" value="1"/>
</dbReference>
<feature type="domain" description="Cyclic nucleotide-binding" evidence="5">
    <location>
        <begin position="19"/>
        <end position="122"/>
    </location>
</feature>
<name>A0A840SVB7_9RHOB</name>
<dbReference type="InterPro" id="IPR014710">
    <property type="entry name" value="RmlC-like_jellyroll"/>
</dbReference>
<dbReference type="SUPFAM" id="SSF46785">
    <property type="entry name" value="Winged helix' DNA-binding domain"/>
    <property type="match status" value="1"/>
</dbReference>
<dbReference type="AlphaFoldDB" id="A0A840SVB7"/>
<keyword evidence="2" id="KW-0238">DNA-binding</keyword>
<evidence type="ECO:0000256" key="2">
    <source>
        <dbReference type="ARBA" id="ARBA00023125"/>
    </source>
</evidence>
<dbReference type="Pfam" id="PF13545">
    <property type="entry name" value="HTH_Crp_2"/>
    <property type="match status" value="1"/>
</dbReference>
<evidence type="ECO:0000256" key="4">
    <source>
        <dbReference type="SAM" id="MobiDB-lite"/>
    </source>
</evidence>
<reference evidence="7 8" key="1">
    <citation type="submission" date="2020-08" db="EMBL/GenBank/DDBJ databases">
        <title>Genomic Encyclopedia of Type Strains, Phase IV (KMG-IV): sequencing the most valuable type-strain genomes for metagenomic binning, comparative biology and taxonomic classification.</title>
        <authorList>
            <person name="Goeker M."/>
        </authorList>
    </citation>
    <scope>NUCLEOTIDE SEQUENCE [LARGE SCALE GENOMIC DNA]</scope>
    <source>
        <strain evidence="7 8">DSM 101730</strain>
    </source>
</reference>
<dbReference type="GO" id="GO:0003700">
    <property type="term" value="F:DNA-binding transcription factor activity"/>
    <property type="evidence" value="ECO:0007669"/>
    <property type="project" value="TreeGrafter"/>
</dbReference>
<dbReference type="RefSeq" id="WP_184151647.1">
    <property type="nucleotide sequence ID" value="NZ_JACHFM010000003.1"/>
</dbReference>
<proteinExistence type="predicted"/>
<dbReference type="EMBL" id="JACHFM010000003">
    <property type="protein sequence ID" value="MBB5223213.1"/>
    <property type="molecule type" value="Genomic_DNA"/>
</dbReference>
<accession>A0A840SVB7</accession>
<feature type="domain" description="HTH crp-type" evidence="6">
    <location>
        <begin position="153"/>
        <end position="218"/>
    </location>
</feature>
<dbReference type="PANTHER" id="PTHR24567">
    <property type="entry name" value="CRP FAMILY TRANSCRIPTIONAL REGULATORY PROTEIN"/>
    <property type="match status" value="1"/>
</dbReference>
<dbReference type="PANTHER" id="PTHR24567:SF74">
    <property type="entry name" value="HTH-TYPE TRANSCRIPTIONAL REGULATOR ARCR"/>
    <property type="match status" value="1"/>
</dbReference>
<dbReference type="Proteomes" id="UP000549457">
    <property type="component" value="Unassembled WGS sequence"/>
</dbReference>
<dbReference type="InterPro" id="IPR018490">
    <property type="entry name" value="cNMP-bd_dom_sf"/>
</dbReference>
<dbReference type="InterPro" id="IPR050397">
    <property type="entry name" value="Env_Response_Regulators"/>
</dbReference>
<dbReference type="InterPro" id="IPR012318">
    <property type="entry name" value="HTH_CRP"/>
</dbReference>
<dbReference type="InterPro" id="IPR036390">
    <property type="entry name" value="WH_DNA-bd_sf"/>
</dbReference>
<keyword evidence="1" id="KW-0805">Transcription regulation</keyword>
<dbReference type="PROSITE" id="PS50042">
    <property type="entry name" value="CNMP_BINDING_3"/>
    <property type="match status" value="1"/>
</dbReference>
<dbReference type="GO" id="GO:0005829">
    <property type="term" value="C:cytosol"/>
    <property type="evidence" value="ECO:0007669"/>
    <property type="project" value="TreeGrafter"/>
</dbReference>
<keyword evidence="3" id="KW-0804">Transcription</keyword>
<dbReference type="Gene3D" id="2.60.120.10">
    <property type="entry name" value="Jelly Rolls"/>
    <property type="match status" value="1"/>
</dbReference>
<dbReference type="SMART" id="SM00100">
    <property type="entry name" value="cNMP"/>
    <property type="match status" value="1"/>
</dbReference>
<comment type="caution">
    <text evidence="7">The sequence shown here is derived from an EMBL/GenBank/DDBJ whole genome shotgun (WGS) entry which is preliminary data.</text>
</comment>
<evidence type="ECO:0000259" key="6">
    <source>
        <dbReference type="PROSITE" id="PS51063"/>
    </source>
</evidence>
<sequence length="247" mass="26337">MSDNRIRELTETVLRKDGWLSRQTSTLADELLRRGTPQRFASGSTVFRPGDQGGGIYGVVDGVVALTAVPVGLQPAIVQHAAVGSWLGALTFFGAPRRAVALSTVTEATLFHVPLRAMEVVVAAEPAHSRAFGEIAADDAALWLRVVEDLLQPDTGRRVAATLLRATRDGEVRVPLTQLDLATMANASRRQANTILQGFAAQGWIAQGYGSVTVLDAEGLRRSLEGAGSGPRTDRRESYSPPPSVLT</sequence>
<evidence type="ECO:0000259" key="5">
    <source>
        <dbReference type="PROSITE" id="PS50042"/>
    </source>
</evidence>
<organism evidence="7 8">
    <name type="scientific">Amaricoccus macauensis</name>
    <dbReference type="NCBI Taxonomy" id="57001"/>
    <lineage>
        <taxon>Bacteria</taxon>
        <taxon>Pseudomonadati</taxon>
        <taxon>Pseudomonadota</taxon>
        <taxon>Alphaproteobacteria</taxon>
        <taxon>Rhodobacterales</taxon>
        <taxon>Paracoccaceae</taxon>
        <taxon>Amaricoccus</taxon>
    </lineage>
</organism>